<name>A0A1G7LIL4_9RHOB</name>
<evidence type="ECO:0000313" key="3">
    <source>
        <dbReference type="Proteomes" id="UP000182284"/>
    </source>
</evidence>
<reference evidence="2 3" key="1">
    <citation type="submission" date="2016-10" db="EMBL/GenBank/DDBJ databases">
        <authorList>
            <person name="de Groot N.N."/>
        </authorList>
    </citation>
    <scope>NUCLEOTIDE SEQUENCE [LARGE SCALE GENOMIC DNA]</scope>
    <source>
        <strain evidence="2 3">DSM 27375</strain>
    </source>
</reference>
<protein>
    <recommendedName>
        <fullName evidence="4">FlgN protein</fullName>
    </recommendedName>
</protein>
<evidence type="ECO:0008006" key="4">
    <source>
        <dbReference type="Google" id="ProtNLM"/>
    </source>
</evidence>
<accession>A0A1G7LIL4</accession>
<evidence type="ECO:0000256" key="1">
    <source>
        <dbReference type="SAM" id="MobiDB-lite"/>
    </source>
</evidence>
<sequence>MALLDAFRPAAALSDLLDKEKAAILKSDFSTLEKLSKTKESLLVMVAKAQISPSDLKALKQRSEHNSRLLMASAKGIKSAREKLLSLRSTSRSFTAYGPAGKTTPIGNKSLTMKRKA</sequence>
<feature type="region of interest" description="Disordered" evidence="1">
    <location>
        <begin position="96"/>
        <end position="117"/>
    </location>
</feature>
<dbReference type="GO" id="GO:0044780">
    <property type="term" value="P:bacterial-type flagellum assembly"/>
    <property type="evidence" value="ECO:0007669"/>
    <property type="project" value="InterPro"/>
</dbReference>
<proteinExistence type="predicted"/>
<dbReference type="SUPFAM" id="SSF140566">
    <property type="entry name" value="FlgN-like"/>
    <property type="match status" value="1"/>
</dbReference>
<dbReference type="AlphaFoldDB" id="A0A1G7LIL4"/>
<dbReference type="EMBL" id="FNBL01000004">
    <property type="protein sequence ID" value="SDF49377.1"/>
    <property type="molecule type" value="Genomic_DNA"/>
</dbReference>
<dbReference type="OrthoDB" id="7862070at2"/>
<organism evidence="2 3">
    <name type="scientific">Celeribacter baekdonensis</name>
    <dbReference type="NCBI Taxonomy" id="875171"/>
    <lineage>
        <taxon>Bacteria</taxon>
        <taxon>Pseudomonadati</taxon>
        <taxon>Pseudomonadota</taxon>
        <taxon>Alphaproteobacteria</taxon>
        <taxon>Rhodobacterales</taxon>
        <taxon>Roseobacteraceae</taxon>
        <taxon>Celeribacter</taxon>
    </lineage>
</organism>
<dbReference type="RefSeq" id="WP_074644407.1">
    <property type="nucleotide sequence ID" value="NZ_FNBL01000004.1"/>
</dbReference>
<dbReference type="InterPro" id="IPR036679">
    <property type="entry name" value="FlgN-like_sf"/>
</dbReference>
<evidence type="ECO:0000313" key="2">
    <source>
        <dbReference type="EMBL" id="SDF49377.1"/>
    </source>
</evidence>
<dbReference type="Proteomes" id="UP000182284">
    <property type="component" value="Unassembled WGS sequence"/>
</dbReference>
<gene>
    <name evidence="2" type="ORF">SAMN04488117_104313</name>
</gene>